<keyword evidence="3" id="KW-1185">Reference proteome</keyword>
<sequence>MFDFHSILKDNLYGVLATDDKGKPKTRIIQYLFSIGDKVYFGTTNNKPTYQQLSNNPYVSFCSHKSDYSGFLTIDGKVNFVNDLSLKERAMEDYPDIKAIYKSPNNPIFEIFFIDIETVKTFDFKNGERIYQLS</sequence>
<evidence type="ECO:0000313" key="3">
    <source>
        <dbReference type="Proteomes" id="UP000245369"/>
    </source>
</evidence>
<organism evidence="2 3">
    <name type="scientific">Streptococcus sobrinus</name>
    <dbReference type="NCBI Taxonomy" id="1310"/>
    <lineage>
        <taxon>Bacteria</taxon>
        <taxon>Bacillati</taxon>
        <taxon>Bacillota</taxon>
        <taxon>Bacilli</taxon>
        <taxon>Lactobacillales</taxon>
        <taxon>Streptococcaceae</taxon>
        <taxon>Streptococcus</taxon>
    </lineage>
</organism>
<accession>A0ABM6W5U0</accession>
<dbReference type="Gene3D" id="2.30.110.10">
    <property type="entry name" value="Electron Transport, Fmn-binding Protein, Chain A"/>
    <property type="match status" value="1"/>
</dbReference>
<dbReference type="GeneID" id="93923327"/>
<dbReference type="InterPro" id="IPR011576">
    <property type="entry name" value="Pyridox_Oxase_N"/>
</dbReference>
<dbReference type="InterPro" id="IPR052917">
    <property type="entry name" value="Stress-Dev_Protein"/>
</dbReference>
<protein>
    <submittedName>
        <fullName evidence="2">Pyridoxamine 5-phosphate oxidase</fullName>
    </submittedName>
</protein>
<evidence type="ECO:0000259" key="1">
    <source>
        <dbReference type="Pfam" id="PF01243"/>
    </source>
</evidence>
<gene>
    <name evidence="2" type="ORF">DK182_02190</name>
</gene>
<dbReference type="PANTHER" id="PTHR34818:SF1">
    <property type="entry name" value="PROTEIN BLI-3"/>
    <property type="match status" value="1"/>
</dbReference>
<reference evidence="2 3" key="1">
    <citation type="submission" date="2018-05" db="EMBL/GenBank/DDBJ databases">
        <title>Complete genome sequences of Streptococcus sobrinus.</title>
        <authorList>
            <person name="Sales M."/>
            <person name="Jensen P.A."/>
        </authorList>
    </citation>
    <scope>NUCLEOTIDE SEQUENCE [LARGE SCALE GENOMIC DNA]</scope>
    <source>
        <strain evidence="2 3">SL1</strain>
    </source>
</reference>
<evidence type="ECO:0000313" key="2">
    <source>
        <dbReference type="EMBL" id="AWN20222.1"/>
    </source>
</evidence>
<dbReference type="SUPFAM" id="SSF50475">
    <property type="entry name" value="FMN-binding split barrel"/>
    <property type="match status" value="1"/>
</dbReference>
<name>A0ABM6W5U0_9STRE</name>
<proteinExistence type="predicted"/>
<dbReference type="Pfam" id="PF01243">
    <property type="entry name" value="PNPOx_N"/>
    <property type="match status" value="1"/>
</dbReference>
<dbReference type="EMBL" id="CP029490">
    <property type="protein sequence ID" value="AWN20222.1"/>
    <property type="molecule type" value="Genomic_DNA"/>
</dbReference>
<dbReference type="Proteomes" id="UP000245369">
    <property type="component" value="Chromosome"/>
</dbReference>
<dbReference type="RefSeq" id="WP_002963203.1">
    <property type="nucleotide sequence ID" value="NZ_CP029490.1"/>
</dbReference>
<dbReference type="PANTHER" id="PTHR34818">
    <property type="entry name" value="PROTEIN BLI-3"/>
    <property type="match status" value="1"/>
</dbReference>
<dbReference type="InterPro" id="IPR012349">
    <property type="entry name" value="Split_barrel_FMN-bd"/>
</dbReference>
<feature type="domain" description="Pyridoxamine 5'-phosphate oxidase N-terminal" evidence="1">
    <location>
        <begin position="6"/>
        <end position="121"/>
    </location>
</feature>